<reference evidence="3" key="1">
    <citation type="submission" date="2020-06" db="EMBL/GenBank/DDBJ databases">
        <authorList>
            <person name="Li T."/>
            <person name="Hu X."/>
            <person name="Zhang T."/>
            <person name="Song X."/>
            <person name="Zhang H."/>
            <person name="Dai N."/>
            <person name="Sheng W."/>
            <person name="Hou X."/>
            <person name="Wei L."/>
        </authorList>
    </citation>
    <scope>NUCLEOTIDE SEQUENCE</scope>
    <source>
        <strain evidence="3">3651</strain>
        <tissue evidence="3">Leaf</tissue>
    </source>
</reference>
<sequence length="356" mass="40488">MDKLPISSRTGRVHKWRDQDLSARFTMLSCMHDNLIREYEKYSTAKELWEVLKVAYGSTSATRLRALTLKFNHDEQQVLAVLRSLPEQTWGHVKMAALVAHAGQRKPHKGKRWNKPAGARQSQPQTQSQNLAPQGDKAMKRRRGKRGGKKTWKRPSAITVKRWPLCSYRRNKTRDKGRAGFVDYHRVPACSHYIAMGNGAQEEVLGIGSYQLKLSTGRELLLNDVQYAPSIRWFVHSTSHKYGKLGPRASKLIFIRYCEHSKGYVMYGEHPDRGMTEIESRDVDFLEEDFPSISEVKGDLELYELRDPQGGASIPGEGETPHSHPAIDGDNESDPKSKWELFARGTELSKSTDAKK</sequence>
<organism evidence="3 4">
    <name type="scientific">Sesamum alatum</name>
    <dbReference type="NCBI Taxonomy" id="300844"/>
    <lineage>
        <taxon>Eukaryota</taxon>
        <taxon>Viridiplantae</taxon>
        <taxon>Streptophyta</taxon>
        <taxon>Embryophyta</taxon>
        <taxon>Tracheophyta</taxon>
        <taxon>Spermatophyta</taxon>
        <taxon>Magnoliopsida</taxon>
        <taxon>eudicotyledons</taxon>
        <taxon>Gunneridae</taxon>
        <taxon>Pentapetalae</taxon>
        <taxon>asterids</taxon>
        <taxon>lamiids</taxon>
        <taxon>Lamiales</taxon>
        <taxon>Pedaliaceae</taxon>
        <taxon>Sesamum</taxon>
    </lineage>
</organism>
<proteinExistence type="predicted"/>
<feature type="compositionally biased region" description="Basic and acidic residues" evidence="1">
    <location>
        <begin position="319"/>
        <end position="341"/>
    </location>
</feature>
<evidence type="ECO:0000256" key="1">
    <source>
        <dbReference type="SAM" id="MobiDB-lite"/>
    </source>
</evidence>
<dbReference type="InterPro" id="IPR057670">
    <property type="entry name" value="SH3_retrovirus"/>
</dbReference>
<feature type="compositionally biased region" description="Basic residues" evidence="1">
    <location>
        <begin position="103"/>
        <end position="114"/>
    </location>
</feature>
<dbReference type="EMBL" id="JACGWO010000009">
    <property type="protein sequence ID" value="KAK4420198.1"/>
    <property type="molecule type" value="Genomic_DNA"/>
</dbReference>
<feature type="domain" description="Retroviral polymerase SH3-like" evidence="2">
    <location>
        <begin position="234"/>
        <end position="295"/>
    </location>
</feature>
<evidence type="ECO:0000313" key="4">
    <source>
        <dbReference type="Proteomes" id="UP001293254"/>
    </source>
</evidence>
<keyword evidence="4" id="KW-1185">Reference proteome</keyword>
<reference evidence="3" key="2">
    <citation type="journal article" date="2024" name="Plant">
        <title>Genomic evolution and insights into agronomic trait innovations of Sesamum species.</title>
        <authorList>
            <person name="Miao H."/>
            <person name="Wang L."/>
            <person name="Qu L."/>
            <person name="Liu H."/>
            <person name="Sun Y."/>
            <person name="Le M."/>
            <person name="Wang Q."/>
            <person name="Wei S."/>
            <person name="Zheng Y."/>
            <person name="Lin W."/>
            <person name="Duan Y."/>
            <person name="Cao H."/>
            <person name="Xiong S."/>
            <person name="Wang X."/>
            <person name="Wei L."/>
            <person name="Li C."/>
            <person name="Ma Q."/>
            <person name="Ju M."/>
            <person name="Zhao R."/>
            <person name="Li G."/>
            <person name="Mu C."/>
            <person name="Tian Q."/>
            <person name="Mei H."/>
            <person name="Zhang T."/>
            <person name="Gao T."/>
            <person name="Zhang H."/>
        </authorList>
    </citation>
    <scope>NUCLEOTIDE SEQUENCE</scope>
    <source>
        <strain evidence="3">3651</strain>
    </source>
</reference>
<name>A0AAE2CFG8_9LAMI</name>
<feature type="region of interest" description="Disordered" evidence="1">
    <location>
        <begin position="101"/>
        <end position="154"/>
    </location>
</feature>
<feature type="compositionally biased region" description="Polar residues" evidence="1">
    <location>
        <begin position="120"/>
        <end position="132"/>
    </location>
</feature>
<comment type="caution">
    <text evidence="3">The sequence shown here is derived from an EMBL/GenBank/DDBJ whole genome shotgun (WGS) entry which is preliminary data.</text>
</comment>
<gene>
    <name evidence="3" type="ORF">Salat_2432700</name>
</gene>
<protein>
    <recommendedName>
        <fullName evidence="2">Retroviral polymerase SH3-like domain-containing protein</fullName>
    </recommendedName>
</protein>
<dbReference type="Proteomes" id="UP001293254">
    <property type="component" value="Unassembled WGS sequence"/>
</dbReference>
<feature type="region of interest" description="Disordered" evidence="1">
    <location>
        <begin position="305"/>
        <end position="356"/>
    </location>
</feature>
<accession>A0AAE2CFG8</accession>
<evidence type="ECO:0000259" key="2">
    <source>
        <dbReference type="Pfam" id="PF25597"/>
    </source>
</evidence>
<dbReference type="AlphaFoldDB" id="A0AAE2CFG8"/>
<feature type="compositionally biased region" description="Basic residues" evidence="1">
    <location>
        <begin position="139"/>
        <end position="153"/>
    </location>
</feature>
<dbReference type="Pfam" id="PF25597">
    <property type="entry name" value="SH3_retrovirus"/>
    <property type="match status" value="1"/>
</dbReference>
<evidence type="ECO:0000313" key="3">
    <source>
        <dbReference type="EMBL" id="KAK4420198.1"/>
    </source>
</evidence>
<dbReference type="Pfam" id="PF14223">
    <property type="entry name" value="Retrotran_gag_2"/>
    <property type="match status" value="1"/>
</dbReference>